<feature type="compositionally biased region" description="Basic and acidic residues" evidence="6">
    <location>
        <begin position="591"/>
        <end position="601"/>
    </location>
</feature>
<dbReference type="InterPro" id="IPR007941">
    <property type="entry name" value="DUF726"/>
</dbReference>
<protein>
    <submittedName>
        <fullName evidence="8">(pine wood nematode) hypothetical protein</fullName>
    </submittedName>
</protein>
<dbReference type="AlphaFoldDB" id="A0A7I8WMW0"/>
<keyword evidence="3 7" id="KW-0812">Transmembrane</keyword>
<evidence type="ECO:0000256" key="6">
    <source>
        <dbReference type="SAM" id="MobiDB-lite"/>
    </source>
</evidence>
<dbReference type="EMBL" id="CAJFDI010000002">
    <property type="protein sequence ID" value="CAD5213380.1"/>
    <property type="molecule type" value="Genomic_DNA"/>
</dbReference>
<feature type="transmembrane region" description="Helical" evidence="7">
    <location>
        <begin position="200"/>
        <end position="225"/>
    </location>
</feature>
<evidence type="ECO:0000313" key="8">
    <source>
        <dbReference type="EMBL" id="CAD5213380.1"/>
    </source>
</evidence>
<organism evidence="8 9">
    <name type="scientific">Bursaphelenchus xylophilus</name>
    <name type="common">Pinewood nematode worm</name>
    <name type="synonym">Aphelenchoides xylophilus</name>
    <dbReference type="NCBI Taxonomy" id="6326"/>
    <lineage>
        <taxon>Eukaryota</taxon>
        <taxon>Metazoa</taxon>
        <taxon>Ecdysozoa</taxon>
        <taxon>Nematoda</taxon>
        <taxon>Chromadorea</taxon>
        <taxon>Rhabditida</taxon>
        <taxon>Tylenchina</taxon>
        <taxon>Tylenchomorpha</taxon>
        <taxon>Aphelenchoidea</taxon>
        <taxon>Aphelenchoididae</taxon>
        <taxon>Bursaphelenchus</taxon>
    </lineage>
</organism>
<comment type="subcellular location">
    <subcellularLocation>
        <location evidence="1">Membrane</location>
        <topology evidence="1">Multi-pass membrane protein</topology>
    </subcellularLocation>
</comment>
<keyword evidence="5 7" id="KW-0472">Membrane</keyword>
<evidence type="ECO:0000256" key="4">
    <source>
        <dbReference type="ARBA" id="ARBA00022989"/>
    </source>
</evidence>
<dbReference type="InterPro" id="IPR029058">
    <property type="entry name" value="AB_hydrolase_fold"/>
</dbReference>
<feature type="region of interest" description="Disordered" evidence="6">
    <location>
        <begin position="591"/>
        <end position="619"/>
    </location>
</feature>
<dbReference type="EMBL" id="CAJFCV020000002">
    <property type="protein sequence ID" value="CAG9092467.1"/>
    <property type="molecule type" value="Genomic_DNA"/>
</dbReference>
<comment type="similarity">
    <text evidence="2">Belongs to the TMCO4 family.</text>
</comment>
<keyword evidence="9" id="KW-1185">Reference proteome</keyword>
<evidence type="ECO:0000256" key="1">
    <source>
        <dbReference type="ARBA" id="ARBA00004141"/>
    </source>
</evidence>
<proteinExistence type="inferred from homology"/>
<feature type="transmembrane region" description="Helical" evidence="7">
    <location>
        <begin position="237"/>
        <end position="262"/>
    </location>
</feature>
<dbReference type="Pfam" id="PF05277">
    <property type="entry name" value="DUF726"/>
    <property type="match status" value="1"/>
</dbReference>
<dbReference type="Proteomes" id="UP000659654">
    <property type="component" value="Unassembled WGS sequence"/>
</dbReference>
<dbReference type="Proteomes" id="UP000582659">
    <property type="component" value="Unassembled WGS sequence"/>
</dbReference>
<evidence type="ECO:0000256" key="5">
    <source>
        <dbReference type="ARBA" id="ARBA00023136"/>
    </source>
</evidence>
<evidence type="ECO:0000256" key="2">
    <source>
        <dbReference type="ARBA" id="ARBA00009824"/>
    </source>
</evidence>
<dbReference type="GO" id="GO:0016020">
    <property type="term" value="C:membrane"/>
    <property type="evidence" value="ECO:0007669"/>
    <property type="project" value="UniProtKB-SubCell"/>
</dbReference>
<evidence type="ECO:0000256" key="7">
    <source>
        <dbReference type="SAM" id="Phobius"/>
    </source>
</evidence>
<keyword evidence="4 7" id="KW-1133">Transmembrane helix</keyword>
<dbReference type="PANTHER" id="PTHR17920:SF3">
    <property type="entry name" value="TRANSMEMBRANE AND COILED-COIL DOMAIN-CONTAINING PROTEIN 4"/>
    <property type="match status" value="1"/>
</dbReference>
<evidence type="ECO:0000256" key="3">
    <source>
        <dbReference type="ARBA" id="ARBA00022692"/>
    </source>
</evidence>
<dbReference type="PANTHER" id="PTHR17920">
    <property type="entry name" value="TRANSMEMBRANE AND COILED-COIL DOMAIN-CONTAINING PROTEIN 4 TMCO4"/>
    <property type="match status" value="1"/>
</dbReference>
<reference evidence="8" key="1">
    <citation type="submission" date="2020-09" db="EMBL/GenBank/DDBJ databases">
        <authorList>
            <person name="Kikuchi T."/>
        </authorList>
    </citation>
    <scope>NUCLEOTIDE SEQUENCE</scope>
    <source>
        <strain evidence="8">Ka4C1</strain>
    </source>
</reference>
<comment type="caution">
    <text evidence="8">The sequence shown here is derived from an EMBL/GenBank/DDBJ whole genome shotgun (WGS) entry which is preliminary data.</text>
</comment>
<gene>
    <name evidence="8" type="ORF">BXYJ_LOCUS3001</name>
</gene>
<name>A0A7I8WMW0_BURXY</name>
<feature type="transmembrane region" description="Helical" evidence="7">
    <location>
        <begin position="356"/>
        <end position="377"/>
    </location>
</feature>
<sequence>MSADPVGSDLKVFPSRLSSVSSENDVMPKHVILAKSELNKTLDAETRKNFGTVLMLVLKWDLEPNLDESSLGFLKACDQLIVENLEISEDFEELKRRVEEDHEDIPELIGAIKNNDFVKKNGTISLLGSFLLTVLEEGAYDSRHRVLLRHTGALLGVKWNDFEDIEDTLVYSLMNQDYVETEAAKATRERNSKMKKFKRYAMIGVAGGVGGVLIGLTGGLAAPFVAGAASVVVGTGAVAGLATTTGAAIMGSVFGAAGAGLAGYKMKKRVGAIDEFVVESLTEDRSLHCVLCVSGWIDEQDGENAFKVQWRHLMMSKEQYTLRYESKYLMELGKAIDYLMSFAISYAIQHTLMETALAGLVTAIAWPLVLVSTASVIDNPWNVCVSRAAEVGEQLADVLLTRAHGKRPITLIGFSLGARVIYHCLLAMSKREDSKGIIEDVILLGAPVSASTKQWKQLCTVVGGRVVNGYCTTDWLLRFLYRTMSVQFTIAGTGPVAVKEERKIVNVNLSHIIKGHMDYSKKLTEVLEAVGVRVSEYSKESKENLEQYFDQRDGAGLDEKQKKMANEMVTCSIENGREVARNMEGKVVFRQEPENGNEGKKVPGINGKTNGIQEFFSDK</sequence>
<dbReference type="SUPFAM" id="SSF53474">
    <property type="entry name" value="alpha/beta-Hydrolases"/>
    <property type="match status" value="1"/>
</dbReference>
<dbReference type="OrthoDB" id="277931at2759"/>
<accession>A0A7I8WMW0</accession>
<evidence type="ECO:0000313" key="9">
    <source>
        <dbReference type="Proteomes" id="UP000659654"/>
    </source>
</evidence>